<keyword evidence="3" id="KW-1185">Reference proteome</keyword>
<sequence>MARRAGIALVVTLVAGVALLPAGPVPAEVTISGGGSFGWGRANADSTRNVERWITGAARFCGSYHARWRVDCLRDQYRQVVPRLPRTGPYAAVAVALSAAADELDSIAAREADPARAPARLTEGGGRQSAGTVRATAPARQNSANRAAAAVIDRLATQLLRSAPAGATRDFAALSRAAEGAKTLLRSG</sequence>
<dbReference type="Proteomes" id="UP000648908">
    <property type="component" value="Unassembled WGS sequence"/>
</dbReference>
<gene>
    <name evidence="2" type="ORF">JL811_17835</name>
</gene>
<accession>A0A8K0VBL2</accession>
<dbReference type="EMBL" id="JAESVN010000012">
    <property type="protein sequence ID" value="MBL4919087.1"/>
    <property type="molecule type" value="Genomic_DNA"/>
</dbReference>
<feature type="region of interest" description="Disordered" evidence="1">
    <location>
        <begin position="112"/>
        <end position="140"/>
    </location>
</feature>
<dbReference type="RefSeq" id="WP_202690067.1">
    <property type="nucleotide sequence ID" value="NZ_JAESVN010000012.1"/>
</dbReference>
<reference evidence="2" key="1">
    <citation type="submission" date="2021-01" db="EMBL/GenBank/DDBJ databases">
        <title>Tabrizicola alba sp. nov. a motile alkaliphilic bacterium isolated from a soda lake.</title>
        <authorList>
            <person name="Szuroczki S."/>
            <person name="Abbaszade G."/>
            <person name="Schumann P."/>
            <person name="Toth E."/>
        </authorList>
    </citation>
    <scope>NUCLEOTIDE SEQUENCE</scope>
    <source>
        <strain evidence="2">DMG-N-6</strain>
    </source>
</reference>
<proteinExistence type="predicted"/>
<name>A0A8K0VBL2_9RHOB</name>
<evidence type="ECO:0000313" key="3">
    <source>
        <dbReference type="Proteomes" id="UP000648908"/>
    </source>
</evidence>
<dbReference type="AlphaFoldDB" id="A0A8K0VBL2"/>
<evidence type="ECO:0000313" key="2">
    <source>
        <dbReference type="EMBL" id="MBL4919087.1"/>
    </source>
</evidence>
<organism evidence="2 3">
    <name type="scientific">Szabonella alba</name>
    <dbReference type="NCBI Taxonomy" id="2804194"/>
    <lineage>
        <taxon>Bacteria</taxon>
        <taxon>Pseudomonadati</taxon>
        <taxon>Pseudomonadota</taxon>
        <taxon>Alphaproteobacteria</taxon>
        <taxon>Rhodobacterales</taxon>
        <taxon>Paracoccaceae</taxon>
        <taxon>Szabonella</taxon>
    </lineage>
</organism>
<evidence type="ECO:0000256" key="1">
    <source>
        <dbReference type="SAM" id="MobiDB-lite"/>
    </source>
</evidence>
<comment type="caution">
    <text evidence="2">The sequence shown here is derived from an EMBL/GenBank/DDBJ whole genome shotgun (WGS) entry which is preliminary data.</text>
</comment>
<protein>
    <submittedName>
        <fullName evidence="2">Uncharacterized protein</fullName>
    </submittedName>
</protein>